<dbReference type="EMBL" id="JAWZYT010001293">
    <property type="protein sequence ID" value="KAK4313539.1"/>
    <property type="molecule type" value="Genomic_DNA"/>
</dbReference>
<comment type="caution">
    <text evidence="2">The sequence shown here is derived from an EMBL/GenBank/DDBJ whole genome shotgun (WGS) entry which is preliminary data.</text>
</comment>
<keyword evidence="3" id="KW-1185">Reference proteome</keyword>
<feature type="compositionally biased region" description="Low complexity" evidence="1">
    <location>
        <begin position="1"/>
        <end position="13"/>
    </location>
</feature>
<proteinExistence type="predicted"/>
<feature type="compositionally biased region" description="Basic and acidic residues" evidence="1">
    <location>
        <begin position="15"/>
        <end position="65"/>
    </location>
</feature>
<gene>
    <name evidence="2" type="ORF">Pmani_015126</name>
</gene>
<sequence length="195" mass="22132">MGEVEGVGQVGAEMKLVEEVEGERRGGEGKARERRDERKQSEVRQEQGNERRRGSNEENEHDKQRCKCNTVKQSQVIPAQSGIYQLSPAFPSNILDYSITGQRWYIMGKEENPIQIQAKITQTCLDVFGRLLVMLYTCCCQSDVSGGRGTILLHGINSKEVDNTIPLTLTLVTSTDSEDIIKNLEYWLCKYDRTR</sequence>
<accession>A0AAE1PSK3</accession>
<reference evidence="2" key="1">
    <citation type="submission" date="2023-11" db="EMBL/GenBank/DDBJ databases">
        <title>Genome assemblies of two species of porcelain crab, Petrolisthes cinctipes and Petrolisthes manimaculis (Anomura: Porcellanidae).</title>
        <authorList>
            <person name="Angst P."/>
        </authorList>
    </citation>
    <scope>NUCLEOTIDE SEQUENCE</scope>
    <source>
        <strain evidence="2">PB745_02</strain>
        <tissue evidence="2">Gill</tissue>
    </source>
</reference>
<evidence type="ECO:0000313" key="3">
    <source>
        <dbReference type="Proteomes" id="UP001292094"/>
    </source>
</evidence>
<evidence type="ECO:0000256" key="1">
    <source>
        <dbReference type="SAM" id="MobiDB-lite"/>
    </source>
</evidence>
<dbReference type="Proteomes" id="UP001292094">
    <property type="component" value="Unassembled WGS sequence"/>
</dbReference>
<evidence type="ECO:0000313" key="2">
    <source>
        <dbReference type="EMBL" id="KAK4313539.1"/>
    </source>
</evidence>
<feature type="region of interest" description="Disordered" evidence="1">
    <location>
        <begin position="1"/>
        <end position="67"/>
    </location>
</feature>
<name>A0AAE1PSK3_9EUCA</name>
<protein>
    <submittedName>
        <fullName evidence="2">Uncharacterized protein</fullName>
    </submittedName>
</protein>
<dbReference type="AlphaFoldDB" id="A0AAE1PSK3"/>
<organism evidence="2 3">
    <name type="scientific">Petrolisthes manimaculis</name>
    <dbReference type="NCBI Taxonomy" id="1843537"/>
    <lineage>
        <taxon>Eukaryota</taxon>
        <taxon>Metazoa</taxon>
        <taxon>Ecdysozoa</taxon>
        <taxon>Arthropoda</taxon>
        <taxon>Crustacea</taxon>
        <taxon>Multicrustacea</taxon>
        <taxon>Malacostraca</taxon>
        <taxon>Eumalacostraca</taxon>
        <taxon>Eucarida</taxon>
        <taxon>Decapoda</taxon>
        <taxon>Pleocyemata</taxon>
        <taxon>Anomura</taxon>
        <taxon>Galatheoidea</taxon>
        <taxon>Porcellanidae</taxon>
        <taxon>Petrolisthes</taxon>
    </lineage>
</organism>